<dbReference type="Pfam" id="PF01593">
    <property type="entry name" value="Amino_oxidase"/>
    <property type="match status" value="1"/>
</dbReference>
<reference evidence="2" key="1">
    <citation type="journal article" date="2010" name="Int. J. Syst. Evol. Microbiol.">
        <title>Porticoccus litoralis gen. nov., sp. nov., a gammaproteobacterium isolated from the Yellow Sea.</title>
        <authorList>
            <person name="Oh H.M."/>
            <person name="Kim H."/>
            <person name="Kim K.M."/>
            <person name="Min G.S."/>
            <person name="Cho J.C."/>
        </authorList>
    </citation>
    <scope>NUCLEOTIDE SEQUENCE</scope>
    <source>
        <strain evidence="2">DSM 25064</strain>
    </source>
</reference>
<accession>A0AAW8AXK3</accession>
<dbReference type="PANTHER" id="PTHR16128">
    <property type="entry name" value="FAD/NAD(P)-BINDING OXIDOREDUCTASE FAMILY PROTEIN"/>
    <property type="match status" value="1"/>
</dbReference>
<dbReference type="GO" id="GO:0016491">
    <property type="term" value="F:oxidoreductase activity"/>
    <property type="evidence" value="ECO:0007669"/>
    <property type="project" value="InterPro"/>
</dbReference>
<dbReference type="RefSeq" id="WP_305169229.1">
    <property type="nucleotide sequence ID" value="NZ_JAUUUU010000001.1"/>
</dbReference>
<dbReference type="PANTHER" id="PTHR16128:SF5">
    <property type="entry name" value="FAD_NAD(P)-BINDING OXIDOREDUCTASE FAMILY PROTEIN"/>
    <property type="match status" value="1"/>
</dbReference>
<protein>
    <submittedName>
        <fullName evidence="2">FAD-dependent oxidoreductase</fullName>
    </submittedName>
</protein>
<reference evidence="2" key="2">
    <citation type="submission" date="2023-08" db="EMBL/GenBank/DDBJ databases">
        <authorList>
            <person name="Luo J."/>
        </authorList>
    </citation>
    <scope>NUCLEOTIDE SEQUENCE</scope>
    <source>
        <strain evidence="2">DSM 25064</strain>
    </source>
</reference>
<comment type="caution">
    <text evidence="2">The sequence shown here is derived from an EMBL/GenBank/DDBJ whole genome shotgun (WGS) entry which is preliminary data.</text>
</comment>
<dbReference type="EMBL" id="JAUUUU010000001">
    <property type="protein sequence ID" value="MDP1519720.1"/>
    <property type="molecule type" value="Genomic_DNA"/>
</dbReference>
<sequence length="327" mass="35738">MPLKNIAIIGAGLAGATLANRLTQAGRDVTIYEKSRGTGGRLASCRLGDTPTNLGAPWFQPESKAFHDWLLNQPDIQERVLEPQDFNGSPLAPVTVLSVDPYQSCMTRRLTEGAILNTGVRISALHSSENGVTLEDANGRKIARHDAVVVTTPAPQALPLLAPVDDFVRLAASVDTLPTWVTVVGLEQGCGAGSSYLCGQHPVLSRAICHQRTPLPGTHSNTKPFQEIWQLEANADWSLDHEDSPSREVAVKMLESFSRITQQTLKITGLRSHRWLYARHESPLTDDYLWSDKQYVGACGDWFRHDGSEGAWLSANALADKLLQEDA</sequence>
<keyword evidence="3" id="KW-1185">Reference proteome</keyword>
<organism evidence="2 3">
    <name type="scientific">Porticoccus litoralis</name>
    <dbReference type="NCBI Taxonomy" id="434086"/>
    <lineage>
        <taxon>Bacteria</taxon>
        <taxon>Pseudomonadati</taxon>
        <taxon>Pseudomonadota</taxon>
        <taxon>Gammaproteobacteria</taxon>
        <taxon>Cellvibrionales</taxon>
        <taxon>Porticoccaceae</taxon>
        <taxon>Porticoccus</taxon>
    </lineage>
</organism>
<dbReference type="Pfam" id="PF13450">
    <property type="entry name" value="NAD_binding_8"/>
    <property type="match status" value="1"/>
</dbReference>
<dbReference type="Gene3D" id="3.50.50.60">
    <property type="entry name" value="FAD/NAD(P)-binding domain"/>
    <property type="match status" value="1"/>
</dbReference>
<dbReference type="AlphaFoldDB" id="A0AAW8AXK3"/>
<dbReference type="SUPFAM" id="SSF51905">
    <property type="entry name" value="FAD/NAD(P)-binding domain"/>
    <property type="match status" value="1"/>
</dbReference>
<evidence type="ECO:0000313" key="3">
    <source>
        <dbReference type="Proteomes" id="UP001178354"/>
    </source>
</evidence>
<feature type="domain" description="Amine oxidase" evidence="1">
    <location>
        <begin position="106"/>
        <end position="183"/>
    </location>
</feature>
<evidence type="ECO:0000259" key="1">
    <source>
        <dbReference type="Pfam" id="PF01593"/>
    </source>
</evidence>
<dbReference type="PRINTS" id="PR00419">
    <property type="entry name" value="ADXRDTASE"/>
</dbReference>
<gene>
    <name evidence="2" type="ORF">Q8A57_01920</name>
</gene>
<evidence type="ECO:0000313" key="2">
    <source>
        <dbReference type="EMBL" id="MDP1519720.1"/>
    </source>
</evidence>
<proteinExistence type="predicted"/>
<dbReference type="InterPro" id="IPR036188">
    <property type="entry name" value="FAD/NAD-bd_sf"/>
</dbReference>
<dbReference type="InterPro" id="IPR002937">
    <property type="entry name" value="Amino_oxidase"/>
</dbReference>
<name>A0AAW8AXK3_9GAMM</name>
<dbReference type="Gene3D" id="3.90.660.10">
    <property type="match status" value="1"/>
</dbReference>
<dbReference type="Proteomes" id="UP001178354">
    <property type="component" value="Unassembled WGS sequence"/>
</dbReference>